<gene>
    <name evidence="2" type="ORF">GH714_024820</name>
</gene>
<dbReference type="PANTHER" id="PTHR13318:SF106">
    <property type="entry name" value="F-BOX_LRR-REPEAT PROTEIN 2"/>
    <property type="match status" value="1"/>
</dbReference>
<name>A0A6A6LLZ8_HEVBR</name>
<dbReference type="InterPro" id="IPR032675">
    <property type="entry name" value="LRR_dom_sf"/>
</dbReference>
<dbReference type="Gene3D" id="3.80.10.10">
    <property type="entry name" value="Ribonuclease Inhibitor"/>
    <property type="match status" value="5"/>
</dbReference>
<proteinExistence type="predicted"/>
<dbReference type="AlphaFoldDB" id="A0A6A6LLZ8"/>
<dbReference type="InterPro" id="IPR057207">
    <property type="entry name" value="FBXL15_LRR"/>
</dbReference>
<keyword evidence="3" id="KW-1185">Reference proteome</keyword>
<organism evidence="2 3">
    <name type="scientific">Hevea brasiliensis</name>
    <name type="common">Para rubber tree</name>
    <name type="synonym">Siphonia brasiliensis</name>
    <dbReference type="NCBI Taxonomy" id="3981"/>
    <lineage>
        <taxon>Eukaryota</taxon>
        <taxon>Viridiplantae</taxon>
        <taxon>Streptophyta</taxon>
        <taxon>Embryophyta</taxon>
        <taxon>Tracheophyta</taxon>
        <taxon>Spermatophyta</taxon>
        <taxon>Magnoliopsida</taxon>
        <taxon>eudicotyledons</taxon>
        <taxon>Gunneridae</taxon>
        <taxon>Pentapetalae</taxon>
        <taxon>rosids</taxon>
        <taxon>fabids</taxon>
        <taxon>Malpighiales</taxon>
        <taxon>Euphorbiaceae</taxon>
        <taxon>Crotonoideae</taxon>
        <taxon>Micrandreae</taxon>
        <taxon>Hevea</taxon>
    </lineage>
</organism>
<dbReference type="PANTHER" id="PTHR13318">
    <property type="entry name" value="PARTNER OF PAIRED, ISOFORM B-RELATED"/>
    <property type="match status" value="1"/>
</dbReference>
<evidence type="ECO:0000313" key="3">
    <source>
        <dbReference type="Proteomes" id="UP000467840"/>
    </source>
</evidence>
<dbReference type="FunFam" id="3.80.10.10:FF:000930">
    <property type="entry name" value="F-box/LRR-repeat protein 20"/>
    <property type="match status" value="1"/>
</dbReference>
<dbReference type="Pfam" id="PF25372">
    <property type="entry name" value="DUF7885"/>
    <property type="match status" value="1"/>
</dbReference>
<dbReference type="Pfam" id="PF13516">
    <property type="entry name" value="LRR_6"/>
    <property type="match status" value="1"/>
</dbReference>
<accession>A0A6A6LLZ8</accession>
<dbReference type="SUPFAM" id="SSF52047">
    <property type="entry name" value="RNI-like"/>
    <property type="match status" value="2"/>
</dbReference>
<dbReference type="GO" id="GO:0031146">
    <property type="term" value="P:SCF-dependent proteasomal ubiquitin-dependent protein catabolic process"/>
    <property type="evidence" value="ECO:0007669"/>
    <property type="project" value="TreeGrafter"/>
</dbReference>
<evidence type="ECO:0000259" key="1">
    <source>
        <dbReference type="Pfam" id="PF25372"/>
    </source>
</evidence>
<protein>
    <recommendedName>
        <fullName evidence="1">F-box/LRR-repeat protein 15-like leucin rich repeat domain-containing protein</fullName>
    </recommendedName>
</protein>
<dbReference type="EMBL" id="JAAGAX010000010">
    <property type="protein sequence ID" value="KAF2301465.1"/>
    <property type="molecule type" value="Genomic_DNA"/>
</dbReference>
<dbReference type="InterPro" id="IPR006553">
    <property type="entry name" value="Leu-rich_rpt_Cys-con_subtyp"/>
</dbReference>
<dbReference type="GO" id="GO:0019005">
    <property type="term" value="C:SCF ubiquitin ligase complex"/>
    <property type="evidence" value="ECO:0007669"/>
    <property type="project" value="TreeGrafter"/>
</dbReference>
<comment type="caution">
    <text evidence="2">The sequence shown here is derived from an EMBL/GenBank/DDBJ whole genome shotgun (WGS) entry which is preliminary data.</text>
</comment>
<dbReference type="SMART" id="SM00367">
    <property type="entry name" value="LRR_CC"/>
    <property type="match status" value="12"/>
</dbReference>
<evidence type="ECO:0000313" key="2">
    <source>
        <dbReference type="EMBL" id="KAF2301465.1"/>
    </source>
</evidence>
<sequence>MTEKSVDLPQECWELVFNSLDHHCHFESLSLVSTLFLSITDQLRHTLTISSQVVPLLPRLLERFPNLKAIEIREFEGDLNSLLYLISKSGLDLETLGFSNQSHFPLVGLRELGLRMSNLRKLNCSKLGHFEDSDLFIIGTCFPLLEDLDISFPQYNSRFNPNGSLDLQSFSGVVTDEGIVDLALKLNKLRKIDLSGNHFITDKSLHALSLNCVLLSEVVVRDCDFITQNGISLVLRNSANLNSISLDDVGIPSIDSSFLESFTYAKTLSELHLSNSFISDELLCSVAEASLPLKKLTISQCYNFSFVGISCLLYRYQFLEHLDVEGANFLTDKSMIELSNFLGKLSFINLDLCSKLTSLTFFALIRNCPLLEDVRMERTNLGVEEFMVDLVINRRVKSLKLSGNNSLSDECLKKAALCCPSLQVLEISYCPTITEEGIKDVLRNCREIRHLEMNRCMGIKNLDLNFELPKLEILQVQGPGIDDEALAIIAKRCQKLLHLDLEGCLNVTAKGVKEVVQNCTRLREINLKWCDNINVDIVARMVFSRPSLRKIIPPCDFTSTDKQTIFFLRHGCLICKG</sequence>
<dbReference type="InterPro" id="IPR001611">
    <property type="entry name" value="Leu-rich_rpt"/>
</dbReference>
<dbReference type="Proteomes" id="UP000467840">
    <property type="component" value="Chromosome 4"/>
</dbReference>
<feature type="domain" description="F-box/LRR-repeat protein 15-like leucin rich repeat" evidence="1">
    <location>
        <begin position="166"/>
        <end position="314"/>
    </location>
</feature>
<reference evidence="2 3" key="1">
    <citation type="journal article" date="2020" name="Mol. Plant">
        <title>The Chromosome-Based Rubber Tree Genome Provides New Insights into Spurge Genome Evolution and Rubber Biosynthesis.</title>
        <authorList>
            <person name="Liu J."/>
            <person name="Shi C."/>
            <person name="Shi C.C."/>
            <person name="Li W."/>
            <person name="Zhang Q.J."/>
            <person name="Zhang Y."/>
            <person name="Li K."/>
            <person name="Lu H.F."/>
            <person name="Shi C."/>
            <person name="Zhu S.T."/>
            <person name="Xiao Z.Y."/>
            <person name="Nan H."/>
            <person name="Yue Y."/>
            <person name="Zhu X.G."/>
            <person name="Wu Y."/>
            <person name="Hong X.N."/>
            <person name="Fan G.Y."/>
            <person name="Tong Y."/>
            <person name="Zhang D."/>
            <person name="Mao C.L."/>
            <person name="Liu Y.L."/>
            <person name="Hao S.J."/>
            <person name="Liu W.Q."/>
            <person name="Lv M.Q."/>
            <person name="Zhang H.B."/>
            <person name="Liu Y."/>
            <person name="Hu-Tang G.R."/>
            <person name="Wang J.P."/>
            <person name="Wang J.H."/>
            <person name="Sun Y.H."/>
            <person name="Ni S.B."/>
            <person name="Chen W.B."/>
            <person name="Zhang X.C."/>
            <person name="Jiao Y.N."/>
            <person name="Eichler E.E."/>
            <person name="Li G.H."/>
            <person name="Liu X."/>
            <person name="Gao L.Z."/>
        </authorList>
    </citation>
    <scope>NUCLEOTIDE SEQUENCE [LARGE SCALE GENOMIC DNA]</scope>
    <source>
        <strain evidence="3">cv. GT1</strain>
        <tissue evidence="2">Leaf</tissue>
    </source>
</reference>